<evidence type="ECO:0000256" key="2">
    <source>
        <dbReference type="RuleBase" id="RU362080"/>
    </source>
</evidence>
<evidence type="ECO:0000313" key="4">
    <source>
        <dbReference type="EMBL" id="MBK1792021.1"/>
    </source>
</evidence>
<evidence type="ECO:0000256" key="3">
    <source>
        <dbReference type="SAM" id="Coils"/>
    </source>
</evidence>
<comment type="function">
    <text evidence="2">Antitoxin component of a type II toxin-antitoxin (TA) system.</text>
</comment>
<reference evidence="4" key="1">
    <citation type="submission" date="2021-01" db="EMBL/GenBank/DDBJ databases">
        <title>Modified the classification status of verrucomicrobia.</title>
        <authorList>
            <person name="Feng X."/>
        </authorList>
    </citation>
    <scope>NUCLEOTIDE SEQUENCE</scope>
    <source>
        <strain evidence="4">_KCTC 22039</strain>
    </source>
</reference>
<dbReference type="NCBIfam" id="TIGR01552">
    <property type="entry name" value="phd_fam"/>
    <property type="match status" value="1"/>
</dbReference>
<dbReference type="PANTHER" id="PTHR33713">
    <property type="entry name" value="ANTITOXIN YAFN-RELATED"/>
    <property type="match status" value="1"/>
</dbReference>
<dbReference type="Gene3D" id="3.40.1620.10">
    <property type="entry name" value="YefM-like domain"/>
    <property type="match status" value="1"/>
</dbReference>
<protein>
    <recommendedName>
        <fullName evidence="2">Antitoxin</fullName>
    </recommendedName>
</protein>
<dbReference type="RefSeq" id="WP_200312033.1">
    <property type="nucleotide sequence ID" value="NZ_JAENIM010000042.1"/>
</dbReference>
<keyword evidence="3" id="KW-0175">Coiled coil</keyword>
<sequence length="85" mass="9670">METIAATEASNRFGKLLDLARQEPVTIEKKGRQVAVILSVEEYNRMENTIEDLQDQRLKESIADMEAGRVEPAAEVFASLKERYK</sequence>
<name>A0A8J7MET9_9BACT</name>
<gene>
    <name evidence="4" type="ORF">JIN82_12745</name>
</gene>
<feature type="coiled-coil region" evidence="3">
    <location>
        <begin position="36"/>
        <end position="63"/>
    </location>
</feature>
<dbReference type="InterPro" id="IPR036165">
    <property type="entry name" value="YefM-like_sf"/>
</dbReference>
<proteinExistence type="inferred from homology"/>
<dbReference type="PANTHER" id="PTHR33713:SF10">
    <property type="entry name" value="ANTITOXIN YAFN"/>
    <property type="match status" value="1"/>
</dbReference>
<dbReference type="InterPro" id="IPR051405">
    <property type="entry name" value="phD/YefM_antitoxin"/>
</dbReference>
<dbReference type="InterPro" id="IPR006442">
    <property type="entry name" value="Antitoxin_Phd/YefM"/>
</dbReference>
<dbReference type="Pfam" id="PF02604">
    <property type="entry name" value="PhdYeFM_antitox"/>
    <property type="match status" value="1"/>
</dbReference>
<dbReference type="Proteomes" id="UP000624703">
    <property type="component" value="Unassembled WGS sequence"/>
</dbReference>
<comment type="caution">
    <text evidence="4">The sequence shown here is derived from an EMBL/GenBank/DDBJ whole genome shotgun (WGS) entry which is preliminary data.</text>
</comment>
<evidence type="ECO:0000313" key="5">
    <source>
        <dbReference type="Proteomes" id="UP000624703"/>
    </source>
</evidence>
<comment type="similarity">
    <text evidence="1 2">Belongs to the phD/YefM antitoxin family.</text>
</comment>
<accession>A0A8J7MET9</accession>
<organism evidence="4 5">
    <name type="scientific">Persicirhabdus sediminis</name>
    <dbReference type="NCBI Taxonomy" id="454144"/>
    <lineage>
        <taxon>Bacteria</taxon>
        <taxon>Pseudomonadati</taxon>
        <taxon>Verrucomicrobiota</taxon>
        <taxon>Verrucomicrobiia</taxon>
        <taxon>Verrucomicrobiales</taxon>
        <taxon>Verrucomicrobiaceae</taxon>
        <taxon>Persicirhabdus</taxon>
    </lineage>
</organism>
<dbReference type="EMBL" id="JAENIM010000042">
    <property type="protein sequence ID" value="MBK1792021.1"/>
    <property type="molecule type" value="Genomic_DNA"/>
</dbReference>
<dbReference type="SUPFAM" id="SSF143120">
    <property type="entry name" value="YefM-like"/>
    <property type="match status" value="1"/>
</dbReference>
<keyword evidence="5" id="KW-1185">Reference proteome</keyword>
<dbReference type="AlphaFoldDB" id="A0A8J7MET9"/>
<evidence type="ECO:0000256" key="1">
    <source>
        <dbReference type="ARBA" id="ARBA00009981"/>
    </source>
</evidence>